<keyword evidence="6" id="KW-0560">Oxidoreductase</keyword>
<evidence type="ECO:0000256" key="2">
    <source>
        <dbReference type="ARBA" id="ARBA00010139"/>
    </source>
</evidence>
<evidence type="ECO:0000313" key="7">
    <source>
        <dbReference type="EMBL" id="GAA0969171.1"/>
    </source>
</evidence>
<dbReference type="Gene3D" id="3.50.50.60">
    <property type="entry name" value="FAD/NAD(P)-binding domain"/>
    <property type="match status" value="1"/>
</dbReference>
<dbReference type="InterPro" id="IPR020946">
    <property type="entry name" value="Flavin_mOase-like"/>
</dbReference>
<evidence type="ECO:0000256" key="3">
    <source>
        <dbReference type="ARBA" id="ARBA00022630"/>
    </source>
</evidence>
<organism evidence="7 8">
    <name type="scientific">Actinocorallia libanotica</name>
    <dbReference type="NCBI Taxonomy" id="46162"/>
    <lineage>
        <taxon>Bacteria</taxon>
        <taxon>Bacillati</taxon>
        <taxon>Actinomycetota</taxon>
        <taxon>Actinomycetes</taxon>
        <taxon>Streptosporangiales</taxon>
        <taxon>Thermomonosporaceae</taxon>
        <taxon>Actinocorallia</taxon>
    </lineage>
</organism>
<dbReference type="Pfam" id="PF00743">
    <property type="entry name" value="FMO-like"/>
    <property type="match status" value="1"/>
</dbReference>
<name>A0ABP4CGZ8_9ACTN</name>
<dbReference type="Proteomes" id="UP001500665">
    <property type="component" value="Unassembled WGS sequence"/>
</dbReference>
<keyword evidence="3" id="KW-0285">Flavoprotein</keyword>
<protein>
    <submittedName>
        <fullName evidence="7">NAD(P)-binding domain-containing protein</fullName>
    </submittedName>
</protein>
<keyword evidence="8" id="KW-1185">Reference proteome</keyword>
<dbReference type="PRINTS" id="PR00370">
    <property type="entry name" value="FMOXYGENASE"/>
</dbReference>
<reference evidence="8" key="1">
    <citation type="journal article" date="2019" name="Int. J. Syst. Evol. Microbiol.">
        <title>The Global Catalogue of Microorganisms (GCM) 10K type strain sequencing project: providing services to taxonomists for standard genome sequencing and annotation.</title>
        <authorList>
            <consortium name="The Broad Institute Genomics Platform"/>
            <consortium name="The Broad Institute Genome Sequencing Center for Infectious Disease"/>
            <person name="Wu L."/>
            <person name="Ma J."/>
        </authorList>
    </citation>
    <scope>NUCLEOTIDE SEQUENCE [LARGE SCALE GENOMIC DNA]</scope>
    <source>
        <strain evidence="8">JCM 10696</strain>
    </source>
</reference>
<dbReference type="InterPro" id="IPR050346">
    <property type="entry name" value="FMO-like"/>
</dbReference>
<sequence>MEAKVCVVGAGPAGLSVARALRRLGLDYDQYERHGDVGGIWDLDNPGTPMYESAHFISSRGTSGFFDFPMPETFPDYPGNRQILAYTRDFAAAYGLYDGIRFNTAVTDVERQGDAWIVTLDDGTRHTYGAVICATGVTWTPRLPRHSGHFTGEVRHSNTYRANTEFRGKRVLIVGLGNSGADIACDAAANADAAFVSVRRGYHVIPKHVFGIPTDEFAERGPHLPLVLERPLFTALLRLLQGDLTRYGLPKPDHRLFESHPLLNSQLVHHLQHGDVAIKPDVAGFDGSRVRFTDGSSEEIDLVLHATGYDWTIPYAERHFRWRDGRPDLYLTAFSRTRRNLFGLGYLETNSSAYTLFDHISDLVARYLHDQRHAPDRAEAFDRLIATDRTALTGGISFVDSARHRSYVDARSYRRHLAEVRERVGWRGLEPGMFDAVRGAASERQGTR</sequence>
<comment type="similarity">
    <text evidence="2">Belongs to the FAD-binding monooxygenase family.</text>
</comment>
<dbReference type="SUPFAM" id="SSF51905">
    <property type="entry name" value="FAD/NAD(P)-binding domain"/>
    <property type="match status" value="2"/>
</dbReference>
<keyword evidence="4" id="KW-0274">FAD</keyword>
<dbReference type="EMBL" id="BAAAHH010000062">
    <property type="protein sequence ID" value="GAA0969171.1"/>
    <property type="molecule type" value="Genomic_DNA"/>
</dbReference>
<dbReference type="InterPro" id="IPR000960">
    <property type="entry name" value="Flavin_mOase"/>
</dbReference>
<keyword evidence="5" id="KW-0521">NADP</keyword>
<accession>A0ABP4CGZ8</accession>
<dbReference type="InterPro" id="IPR036188">
    <property type="entry name" value="FAD/NAD-bd_sf"/>
</dbReference>
<dbReference type="RefSeq" id="WP_344247422.1">
    <property type="nucleotide sequence ID" value="NZ_BAAAHH010000062.1"/>
</dbReference>
<comment type="similarity">
    <text evidence="1">Belongs to the FMO family.</text>
</comment>
<evidence type="ECO:0000313" key="8">
    <source>
        <dbReference type="Proteomes" id="UP001500665"/>
    </source>
</evidence>
<dbReference type="PANTHER" id="PTHR23023">
    <property type="entry name" value="DIMETHYLANILINE MONOOXYGENASE"/>
    <property type="match status" value="1"/>
</dbReference>
<evidence type="ECO:0000256" key="4">
    <source>
        <dbReference type="ARBA" id="ARBA00022827"/>
    </source>
</evidence>
<evidence type="ECO:0000256" key="1">
    <source>
        <dbReference type="ARBA" id="ARBA00009183"/>
    </source>
</evidence>
<evidence type="ECO:0000256" key="5">
    <source>
        <dbReference type="ARBA" id="ARBA00022857"/>
    </source>
</evidence>
<dbReference type="PIRSF" id="PIRSF000332">
    <property type="entry name" value="FMO"/>
    <property type="match status" value="1"/>
</dbReference>
<comment type="caution">
    <text evidence="7">The sequence shown here is derived from an EMBL/GenBank/DDBJ whole genome shotgun (WGS) entry which is preliminary data.</text>
</comment>
<evidence type="ECO:0000256" key="6">
    <source>
        <dbReference type="ARBA" id="ARBA00023002"/>
    </source>
</evidence>
<gene>
    <name evidence="7" type="ORF">GCM10009550_75580</name>
</gene>
<proteinExistence type="inferred from homology"/>